<comment type="caution">
    <text evidence="1">The sequence shown here is derived from an EMBL/GenBank/DDBJ whole genome shotgun (WGS) entry which is preliminary data.</text>
</comment>
<dbReference type="AlphaFoldDB" id="A0A1A0VAE7"/>
<gene>
    <name evidence="1" type="ORF">A5779_11750</name>
</gene>
<protein>
    <submittedName>
        <fullName evidence="1">Uncharacterized protein</fullName>
    </submittedName>
</protein>
<dbReference type="OrthoDB" id="3732358at2"/>
<dbReference type="EMBL" id="LZSY01000195">
    <property type="protein sequence ID" value="OBB80194.1"/>
    <property type="molecule type" value="Genomic_DNA"/>
</dbReference>
<name>A0A1A0VAE7_MYCPR</name>
<sequence length="170" mass="18495">MPLTVDPAADRIEIERFRSKVITGPRIEDCAIYTGALSEGYGVFAIRRAGRVRMVRAARYALALALNGDTLPADVRALHQCDNPVCVRTVDAGDIVSGLALHVVAGDQRENMTRMARMKRGGGRPTIVRRGAGVHERVTRALALREAVRHGWDDEAVAAILLGSSEPTLW</sequence>
<reference evidence="2" key="1">
    <citation type="submission" date="2016-06" db="EMBL/GenBank/DDBJ databases">
        <authorList>
            <person name="Sutton G."/>
            <person name="Brinkac L."/>
            <person name="Sanka R."/>
            <person name="Adams M."/>
            <person name="Lau E."/>
            <person name="Mehaffy C."/>
            <person name="Tameris M."/>
            <person name="Hatherill M."/>
            <person name="Hanekom W."/>
            <person name="Mahomed H."/>
            <person name="Mcshane H."/>
        </authorList>
    </citation>
    <scope>NUCLEOTIDE SEQUENCE [LARGE SCALE GENOMIC DNA]</scope>
    <source>
        <strain evidence="2">852002-10433_SCH5171157</strain>
    </source>
</reference>
<evidence type="ECO:0000313" key="1">
    <source>
        <dbReference type="EMBL" id="OBB80194.1"/>
    </source>
</evidence>
<accession>A0A1A0VAE7</accession>
<proteinExistence type="predicted"/>
<organism evidence="1 2">
    <name type="scientific">Mycolicibacterium peregrinum</name>
    <name type="common">Mycobacterium peregrinum</name>
    <dbReference type="NCBI Taxonomy" id="43304"/>
    <lineage>
        <taxon>Bacteria</taxon>
        <taxon>Bacillati</taxon>
        <taxon>Actinomycetota</taxon>
        <taxon>Actinomycetes</taxon>
        <taxon>Mycobacteriales</taxon>
        <taxon>Mycobacteriaceae</taxon>
        <taxon>Mycolicibacterium</taxon>
    </lineage>
</organism>
<evidence type="ECO:0000313" key="2">
    <source>
        <dbReference type="Proteomes" id="UP000094008"/>
    </source>
</evidence>
<dbReference type="Proteomes" id="UP000094008">
    <property type="component" value="Unassembled WGS sequence"/>
</dbReference>